<organism evidence="1 2">
    <name type="scientific">Candida boidinii</name>
    <name type="common">Yeast</name>
    <dbReference type="NCBI Taxonomy" id="5477"/>
    <lineage>
        <taxon>Eukaryota</taxon>
        <taxon>Fungi</taxon>
        <taxon>Dikarya</taxon>
        <taxon>Ascomycota</taxon>
        <taxon>Saccharomycotina</taxon>
        <taxon>Pichiomycetes</taxon>
        <taxon>Pichiales</taxon>
        <taxon>Pichiaceae</taxon>
        <taxon>Ogataea</taxon>
        <taxon>Ogataea/Candida clade</taxon>
    </lineage>
</organism>
<evidence type="ECO:0000313" key="2">
    <source>
        <dbReference type="Proteomes" id="UP001165101"/>
    </source>
</evidence>
<accession>A0ACB5U2S6</accession>
<dbReference type="EMBL" id="BSXV01004535">
    <property type="protein sequence ID" value="GMF00717.1"/>
    <property type="molecule type" value="Genomic_DNA"/>
</dbReference>
<proteinExistence type="predicted"/>
<name>A0ACB5U2S6_CANBO</name>
<reference evidence="1" key="1">
    <citation type="submission" date="2023-04" db="EMBL/GenBank/DDBJ databases">
        <title>Candida boidinii NBRC 1967.</title>
        <authorList>
            <person name="Ichikawa N."/>
            <person name="Sato H."/>
            <person name="Tonouchi N."/>
        </authorList>
    </citation>
    <scope>NUCLEOTIDE SEQUENCE</scope>
    <source>
        <strain evidence="1">NBRC 1967</strain>
    </source>
</reference>
<keyword evidence="2" id="KW-1185">Reference proteome</keyword>
<sequence>MKATLDLFPHHHHPLQAIVVCHKRKKEEKEREEVVVFKNITGVTPKSYGDKCWQFIVKQERKEKSVSKRSSIIINSQIANPTLCNESGDEDKTSEDTLSSRKRKGEIIESCNENKRLDTEGKIYQRLDFNNDTNLPTNVHIDGSNLSSSSPSTASSSVSSAYSRFSSQSPIESDTFVELFKSPTEFQQQLATSLSENPTGSDSQVSYKVYKSNSMCKYNNIRHNSIIILTNLKFSLMVH</sequence>
<dbReference type="Proteomes" id="UP001165101">
    <property type="component" value="Unassembled WGS sequence"/>
</dbReference>
<evidence type="ECO:0000313" key="1">
    <source>
        <dbReference type="EMBL" id="GMF00717.1"/>
    </source>
</evidence>
<gene>
    <name evidence="1" type="ORF">Cboi01_000563200</name>
</gene>
<protein>
    <submittedName>
        <fullName evidence="1">Unnamed protein product</fullName>
    </submittedName>
</protein>
<comment type="caution">
    <text evidence="1">The sequence shown here is derived from an EMBL/GenBank/DDBJ whole genome shotgun (WGS) entry which is preliminary data.</text>
</comment>